<dbReference type="Gene3D" id="4.10.1000.10">
    <property type="entry name" value="Zinc finger, CCCH-type"/>
    <property type="match status" value="1"/>
</dbReference>
<dbReference type="PANTHER" id="PTHR38160">
    <property type="entry name" value="ZINC FINGER CCCH DOMAIN-CONTAINING PROTEIN 40"/>
    <property type="match status" value="1"/>
</dbReference>
<reference evidence="5 6" key="1">
    <citation type="submission" date="2018-09" db="EMBL/GenBank/DDBJ databases">
        <title>A high-quality reference genome of wild soybean provides a powerful tool to mine soybean genomes.</title>
        <authorList>
            <person name="Xie M."/>
            <person name="Chung C.Y.L."/>
            <person name="Li M.-W."/>
            <person name="Wong F.-L."/>
            <person name="Chan T.-F."/>
            <person name="Lam H.-M."/>
        </authorList>
    </citation>
    <scope>NUCLEOTIDE SEQUENCE [LARGE SCALE GENOMIC DNA]</scope>
    <source>
        <strain evidence="6">cv. W05</strain>
        <tissue evidence="5">Hypocotyl of etiolated seedlings</tissue>
    </source>
</reference>
<evidence type="ECO:0000259" key="4">
    <source>
        <dbReference type="PROSITE" id="PS50103"/>
    </source>
</evidence>
<gene>
    <name evidence="5" type="ORF">D0Y65_033897</name>
</gene>
<evidence type="ECO:0000256" key="3">
    <source>
        <dbReference type="SAM" id="MobiDB-lite"/>
    </source>
</evidence>
<dbReference type="InterPro" id="IPR000571">
    <property type="entry name" value="Znf_CCCH"/>
</dbReference>
<keyword evidence="1" id="KW-0479">Metal-binding</keyword>
<feature type="zinc finger region" description="C3H1-type" evidence="1">
    <location>
        <begin position="6"/>
        <end position="32"/>
    </location>
</feature>
<evidence type="ECO:0000313" key="6">
    <source>
        <dbReference type="Proteomes" id="UP000289340"/>
    </source>
</evidence>
<sequence>MVERKQFKTKLCVLYQRGRCNRHNCSFAHGSADLRRFSASYSDARLFRRNSADWFILKAMLAYVDCLLASCFDQKQFQQISQSFHLKYLLLECMELMLLLLADTSGYGRRDYLGNDLRDKLDRRYVSPQRYSPAPDTRGRQIIREYSPTMSLEKKSDRRHRRKQDTNGQSDISGNLKVSDRVQGQVKEGKLLSSGSRNNLEEQLKKVDSDISTLQNRKFQLEVYLDESVQEVDSLNSRIRELEAQLCKEDEECKRSQVRLQRFGDQLVSDISRIGANEEDLSIDIISNGENTGLHPIAKHNVEHNDASSHKKRLHIEHDALEELKQDRSKDGHLVETARTRKRSRWNLSDQLKEESLGTPDNGTEVTRSLDLEGKHEKGLKQPRIEAPSTSMAAHVVDEDVDIERYDGNDINETANTENDNGAAYKVKGAPLMLPPALLPRSNYLQYEGNDENVDVDG</sequence>
<evidence type="ECO:0000256" key="1">
    <source>
        <dbReference type="PROSITE-ProRule" id="PRU00723"/>
    </source>
</evidence>
<protein>
    <submittedName>
        <fullName evidence="5">Zinc finger CCCH domain-containing protein 13 isoform B</fullName>
    </submittedName>
</protein>
<dbReference type="PROSITE" id="PS50103">
    <property type="entry name" value="ZF_C3H1"/>
    <property type="match status" value="1"/>
</dbReference>
<proteinExistence type="predicted"/>
<feature type="coiled-coil region" evidence="2">
    <location>
        <begin position="197"/>
        <end position="245"/>
    </location>
</feature>
<name>A0A445HNL7_GLYSO</name>
<comment type="caution">
    <text evidence="5">The sequence shown here is derived from an EMBL/GenBank/DDBJ whole genome shotgun (WGS) entry which is preliminary data.</text>
</comment>
<feature type="region of interest" description="Disordered" evidence="3">
    <location>
        <begin position="147"/>
        <end position="179"/>
    </location>
</feature>
<keyword evidence="2" id="KW-0175">Coiled coil</keyword>
<dbReference type="Proteomes" id="UP000289340">
    <property type="component" value="Chromosome 12"/>
</dbReference>
<keyword evidence="1" id="KW-0863">Zinc-finger</keyword>
<dbReference type="EMBL" id="QZWG01000012">
    <property type="protein sequence ID" value="RZB75210.1"/>
    <property type="molecule type" value="Genomic_DNA"/>
</dbReference>
<keyword evidence="6" id="KW-1185">Reference proteome</keyword>
<dbReference type="GO" id="GO:0008270">
    <property type="term" value="F:zinc ion binding"/>
    <property type="evidence" value="ECO:0007669"/>
    <property type="project" value="UniProtKB-KW"/>
</dbReference>
<evidence type="ECO:0000313" key="5">
    <source>
        <dbReference type="EMBL" id="RZB75210.1"/>
    </source>
</evidence>
<accession>A0A445HNL7</accession>
<keyword evidence="1" id="KW-0862">Zinc</keyword>
<dbReference type="InterPro" id="IPR045868">
    <property type="entry name" value="Znf_C3H13/40"/>
</dbReference>
<organism evidence="5 6">
    <name type="scientific">Glycine soja</name>
    <name type="common">Wild soybean</name>
    <dbReference type="NCBI Taxonomy" id="3848"/>
    <lineage>
        <taxon>Eukaryota</taxon>
        <taxon>Viridiplantae</taxon>
        <taxon>Streptophyta</taxon>
        <taxon>Embryophyta</taxon>
        <taxon>Tracheophyta</taxon>
        <taxon>Spermatophyta</taxon>
        <taxon>Magnoliopsida</taxon>
        <taxon>eudicotyledons</taxon>
        <taxon>Gunneridae</taxon>
        <taxon>Pentapetalae</taxon>
        <taxon>rosids</taxon>
        <taxon>fabids</taxon>
        <taxon>Fabales</taxon>
        <taxon>Fabaceae</taxon>
        <taxon>Papilionoideae</taxon>
        <taxon>50 kb inversion clade</taxon>
        <taxon>NPAAA clade</taxon>
        <taxon>indigoferoid/millettioid clade</taxon>
        <taxon>Phaseoleae</taxon>
        <taxon>Glycine</taxon>
        <taxon>Glycine subgen. Soja</taxon>
    </lineage>
</organism>
<dbReference type="AlphaFoldDB" id="A0A445HNL7"/>
<feature type="domain" description="C3H1-type" evidence="4">
    <location>
        <begin position="6"/>
        <end position="32"/>
    </location>
</feature>
<dbReference type="PANTHER" id="PTHR38160:SF1">
    <property type="entry name" value="ZINC FINGER CCCH DOMAIN-CONTAINING PROTEIN 40"/>
    <property type="match status" value="1"/>
</dbReference>
<evidence type="ECO:0000256" key="2">
    <source>
        <dbReference type="SAM" id="Coils"/>
    </source>
</evidence>